<gene>
    <name evidence="2" type="ORF">AM493_15230</name>
</gene>
<name>A0A0M8MJR7_9FLAO</name>
<organism evidence="2 3">
    <name type="scientific">Flavobacterium akiainvivens</name>
    <dbReference type="NCBI Taxonomy" id="1202724"/>
    <lineage>
        <taxon>Bacteria</taxon>
        <taxon>Pseudomonadati</taxon>
        <taxon>Bacteroidota</taxon>
        <taxon>Flavobacteriia</taxon>
        <taxon>Flavobacteriales</taxon>
        <taxon>Flavobacteriaceae</taxon>
        <taxon>Flavobacterium</taxon>
    </lineage>
</organism>
<evidence type="ECO:0000313" key="3">
    <source>
        <dbReference type="Proteomes" id="UP000037755"/>
    </source>
</evidence>
<dbReference type="Proteomes" id="UP000037755">
    <property type="component" value="Unassembled WGS sequence"/>
</dbReference>
<dbReference type="PATRIC" id="fig|1202724.3.peg.3165"/>
<feature type="compositionally biased region" description="Low complexity" evidence="1">
    <location>
        <begin position="39"/>
        <end position="58"/>
    </location>
</feature>
<proteinExistence type="predicted"/>
<accession>A0A0M8MJR7</accession>
<dbReference type="PROSITE" id="PS51257">
    <property type="entry name" value="PROKAR_LIPOPROTEIN"/>
    <property type="match status" value="1"/>
</dbReference>
<evidence type="ECO:0000256" key="1">
    <source>
        <dbReference type="SAM" id="MobiDB-lite"/>
    </source>
</evidence>
<dbReference type="STRING" id="1202724.AM493_15230"/>
<sequence>MATFKGKTKIHAMKKIVVILCIIAFASCKKETQTPVISTDSPAATAPATDTTPVPDTTKPLEKTTEKSIQPIAAIRQRVEHINTAKLEKKHFEFMCDEKMMVDYFYEGNELVKIAIDFGTVGDVYAKEGYYYDKGKLVFNYEFVEGGPACEGCIKKNEYRTYVQNDEAIRYLKDKNVAECRTCSFSPTSRQYKLLKAKTQDEIKAVLCR</sequence>
<comment type="caution">
    <text evidence="2">The sequence shown here is derived from an EMBL/GenBank/DDBJ whole genome shotgun (WGS) entry which is preliminary data.</text>
</comment>
<protein>
    <submittedName>
        <fullName evidence="2">Uncharacterized protein</fullName>
    </submittedName>
</protein>
<evidence type="ECO:0000313" key="2">
    <source>
        <dbReference type="EMBL" id="KOS07237.1"/>
    </source>
</evidence>
<keyword evidence="3" id="KW-1185">Reference proteome</keyword>
<feature type="region of interest" description="Disordered" evidence="1">
    <location>
        <begin position="36"/>
        <end position="61"/>
    </location>
</feature>
<dbReference type="EMBL" id="LIYD01000005">
    <property type="protein sequence ID" value="KOS07237.1"/>
    <property type="molecule type" value="Genomic_DNA"/>
</dbReference>
<dbReference type="AlphaFoldDB" id="A0A0M8MJR7"/>
<reference evidence="2 3" key="1">
    <citation type="submission" date="2015-08" db="EMBL/GenBank/DDBJ databases">
        <title>Whole genome sequence of Flavobacterium akiainvivens IK-1T, from decaying Wikstroemia oahuensis, an endemic Hawaiian shrub.</title>
        <authorList>
            <person name="Wan X."/>
            <person name="Hou S."/>
            <person name="Saito J."/>
            <person name="Donachie S."/>
        </authorList>
    </citation>
    <scope>NUCLEOTIDE SEQUENCE [LARGE SCALE GENOMIC DNA]</scope>
    <source>
        <strain evidence="2 3">IK-1</strain>
    </source>
</reference>